<evidence type="ECO:0000313" key="2">
    <source>
        <dbReference type="EMBL" id="MBV0923666.1"/>
    </source>
</evidence>
<keyword evidence="1" id="KW-0472">Membrane</keyword>
<dbReference type="InterPro" id="IPR055707">
    <property type="entry name" value="DUF7283"/>
</dbReference>
<feature type="transmembrane region" description="Helical" evidence="1">
    <location>
        <begin position="9"/>
        <end position="29"/>
    </location>
</feature>
<keyword evidence="1" id="KW-1133">Transmembrane helix</keyword>
<evidence type="ECO:0000313" key="3">
    <source>
        <dbReference type="Proteomes" id="UP000766550"/>
    </source>
</evidence>
<dbReference type="AlphaFoldDB" id="A0A8J8C2N6"/>
<organism evidence="2 3">
    <name type="scientific">Haloarcula limicola</name>
    <dbReference type="NCBI Taxonomy" id="1429915"/>
    <lineage>
        <taxon>Archaea</taxon>
        <taxon>Methanobacteriati</taxon>
        <taxon>Methanobacteriota</taxon>
        <taxon>Stenosarchaea group</taxon>
        <taxon>Halobacteria</taxon>
        <taxon>Halobacteriales</taxon>
        <taxon>Haloarculaceae</taxon>
        <taxon>Haloarcula</taxon>
    </lineage>
</organism>
<dbReference type="Proteomes" id="UP000766550">
    <property type="component" value="Unassembled WGS sequence"/>
</dbReference>
<dbReference type="Pfam" id="PF23954">
    <property type="entry name" value="DUF7283"/>
    <property type="match status" value="1"/>
</dbReference>
<accession>A0A8J8C2N6</accession>
<keyword evidence="3" id="KW-1185">Reference proteome</keyword>
<dbReference type="RefSeq" id="WP_162316780.1">
    <property type="nucleotide sequence ID" value="NZ_JAHQXF010000001.1"/>
</dbReference>
<protein>
    <submittedName>
        <fullName evidence="2">Uncharacterized protein</fullName>
    </submittedName>
</protein>
<dbReference type="EMBL" id="JAHQXF010000001">
    <property type="protein sequence ID" value="MBV0923666.1"/>
    <property type="molecule type" value="Genomic_DNA"/>
</dbReference>
<name>A0A8J8C2N6_9EURY</name>
<reference evidence="2 3" key="1">
    <citation type="submission" date="2021-06" db="EMBL/GenBank/DDBJ databases">
        <title>New haloarchaea isolates fom saline soil.</title>
        <authorList>
            <person name="Duran-Viseras A."/>
            <person name="Sanchez-Porro C.S."/>
            <person name="Ventosa A."/>
        </authorList>
    </citation>
    <scope>NUCLEOTIDE SEQUENCE [LARGE SCALE GENOMIC DNA]</scope>
    <source>
        <strain evidence="2 3">JCM 183640</strain>
    </source>
</reference>
<sequence length="155" mass="16128">MFETHAETLFVWVALAAVSVAVLGVVVGLPSTAPPDAAAIAATVDEVATSPPGSVATRGLTATEWRLTRRQVGLRTDGGTAHATFLRHAVPATEGRLAAALDGHRPSRLFGSPASFQRAIERAETGTAAGEWRPAPERVTVRRVAWGGVDVTLVG</sequence>
<keyword evidence="1" id="KW-0812">Transmembrane</keyword>
<dbReference type="OrthoDB" id="157493at2157"/>
<comment type="caution">
    <text evidence="2">The sequence shown here is derived from an EMBL/GenBank/DDBJ whole genome shotgun (WGS) entry which is preliminary data.</text>
</comment>
<gene>
    <name evidence="2" type="ORF">KTS45_05575</name>
</gene>
<proteinExistence type="predicted"/>
<evidence type="ECO:0000256" key="1">
    <source>
        <dbReference type="SAM" id="Phobius"/>
    </source>
</evidence>